<feature type="domain" description="Rhamnogalacturonase A/B/Epimerase-like pectate lyase" evidence="1">
    <location>
        <begin position="51"/>
        <end position="112"/>
    </location>
</feature>
<dbReference type="RefSeq" id="WP_216836890.1">
    <property type="nucleotide sequence ID" value="NZ_JAFNJS010000003.1"/>
</dbReference>
<dbReference type="EMBL" id="JBHRSB010000003">
    <property type="protein sequence ID" value="MFC3000823.1"/>
    <property type="molecule type" value="Genomic_DNA"/>
</dbReference>
<dbReference type="Proteomes" id="UP001595420">
    <property type="component" value="Unassembled WGS sequence"/>
</dbReference>
<accession>A0ABV7BW88</accession>
<organism evidence="2 3">
    <name type="scientific">Falsiroseomonas tokyonensis</name>
    <dbReference type="NCBI Taxonomy" id="430521"/>
    <lineage>
        <taxon>Bacteria</taxon>
        <taxon>Pseudomonadati</taxon>
        <taxon>Pseudomonadota</taxon>
        <taxon>Alphaproteobacteria</taxon>
        <taxon>Acetobacterales</taxon>
        <taxon>Roseomonadaceae</taxon>
        <taxon>Falsiroseomonas</taxon>
    </lineage>
</organism>
<dbReference type="InterPro" id="IPR024535">
    <property type="entry name" value="RHGA/B-epi-like_pectate_lyase"/>
</dbReference>
<evidence type="ECO:0000313" key="3">
    <source>
        <dbReference type="Proteomes" id="UP001595420"/>
    </source>
</evidence>
<protein>
    <submittedName>
        <fullName evidence="2">Glycosyl hydrolase family 28-related protein</fullName>
    </submittedName>
</protein>
<keyword evidence="3" id="KW-1185">Reference proteome</keyword>
<name>A0ABV7BW88_9PROT</name>
<dbReference type="GO" id="GO:0016787">
    <property type="term" value="F:hydrolase activity"/>
    <property type="evidence" value="ECO:0007669"/>
    <property type="project" value="UniProtKB-KW"/>
</dbReference>
<evidence type="ECO:0000313" key="2">
    <source>
        <dbReference type="EMBL" id="MFC3000823.1"/>
    </source>
</evidence>
<gene>
    <name evidence="2" type="ORF">ACFOD3_13030</name>
</gene>
<proteinExistence type="predicted"/>
<reference evidence="3" key="1">
    <citation type="journal article" date="2019" name="Int. J. Syst. Evol. Microbiol.">
        <title>The Global Catalogue of Microorganisms (GCM) 10K type strain sequencing project: providing services to taxonomists for standard genome sequencing and annotation.</title>
        <authorList>
            <consortium name="The Broad Institute Genomics Platform"/>
            <consortium name="The Broad Institute Genome Sequencing Center for Infectious Disease"/>
            <person name="Wu L."/>
            <person name="Ma J."/>
        </authorList>
    </citation>
    <scope>NUCLEOTIDE SEQUENCE [LARGE SCALE GENOMIC DNA]</scope>
    <source>
        <strain evidence="3">CGMCC 1.16855</strain>
    </source>
</reference>
<evidence type="ECO:0000259" key="1">
    <source>
        <dbReference type="Pfam" id="PF12708"/>
    </source>
</evidence>
<dbReference type="Pfam" id="PF12708">
    <property type="entry name" value="Pect-lyase_RHGA_epim"/>
    <property type="match status" value="1"/>
</dbReference>
<sequence length="785" mass="80071">MADAKISDLPAATALAAADIAPIVQGSGAAAVTRRATFAQITAGVHAERMFHVRDFGAVGNGTTDDAAAIQAAIDAAAAAGGGLVRLGPRRYRVTGSDIVLKENVCLEGPGAFPGGQRVSADYRNIPGTLLLSSARTIQVLRASTLRALTLIRDGLGAPPASLRAAVNLRNDMAGTAITVGGASGGHHDALIEDLLILGFDLAIRSDNNQRLNVRRLRGDNRNGIYLSNTRDISRIHDVHFWPFLTGNIGGISLYQRALAAVANNGSGAVRITTTTAHGLVTGDLVNTFGIGGVPPANGRFTVTVIDSTRIDLQGSSFSGSWAGSGSLSVWNNRRLGTAFRVEVSDVAEFINCFCYGYERGFDLGDGAQSIQLHNCSVDDSFSLKDPNTVGALIQGSAFRTKWVGGFISSQATAIRVNSTSSTQGDNQFVGVMVGGDGGGRAVEVFDGGLTLVACDLPAARVYLGSSGDSLSVVASDTRSTTFEAQTGADLARIALVGNRLQALGSSPDQASALLRRRSEALGAELDLENQDGAISYRLSLGAGALAPLTIGGDAAANPNGGIVLGADSAMTAPMKMTLRRSSTTPAAGHALGQLAFSGRNLAGTETEFARAGGISEAVTTGAEAGAFVVETRNGGSLAERFRISATGTVTLTGPLVLPADPTATNQAANKGYVDAQFTDRRLPVVATSGATALTLAAHNGRLVSANAGTTLSIAWASTGDGFSCLVANRGASDLALSMSGFTAATPTNPDGLTKIRAGGLATLLAFSPDGGTTKVLMLAGAGAP</sequence>
<comment type="caution">
    <text evidence="2">The sequence shown here is derived from an EMBL/GenBank/DDBJ whole genome shotgun (WGS) entry which is preliminary data.</text>
</comment>
<keyword evidence="2" id="KW-0378">Hydrolase</keyword>